<dbReference type="STRING" id="1217970.SAMN05444002_1950"/>
<dbReference type="EMBL" id="FSRL01000001">
    <property type="protein sequence ID" value="SIN98645.1"/>
    <property type="molecule type" value="Genomic_DNA"/>
</dbReference>
<keyword evidence="1" id="KW-0812">Transmembrane</keyword>
<organism evidence="2 3">
    <name type="scientific">Vannielia litorea</name>
    <dbReference type="NCBI Taxonomy" id="1217970"/>
    <lineage>
        <taxon>Bacteria</taxon>
        <taxon>Pseudomonadati</taxon>
        <taxon>Pseudomonadota</taxon>
        <taxon>Alphaproteobacteria</taxon>
        <taxon>Rhodobacterales</taxon>
        <taxon>Paracoccaceae</taxon>
        <taxon>Vannielia</taxon>
    </lineage>
</organism>
<feature type="transmembrane region" description="Helical" evidence="1">
    <location>
        <begin position="113"/>
        <end position="132"/>
    </location>
</feature>
<keyword evidence="1" id="KW-1133">Transmembrane helix</keyword>
<dbReference type="Proteomes" id="UP000184932">
    <property type="component" value="Unassembled WGS sequence"/>
</dbReference>
<evidence type="ECO:0008006" key="4">
    <source>
        <dbReference type="Google" id="ProtNLM"/>
    </source>
</evidence>
<keyword evidence="1" id="KW-0472">Membrane</keyword>
<dbReference type="OrthoDB" id="9824020at2"/>
<reference evidence="3" key="1">
    <citation type="submission" date="2016-11" db="EMBL/GenBank/DDBJ databases">
        <authorList>
            <person name="Varghese N."/>
            <person name="Submissions S."/>
        </authorList>
    </citation>
    <scope>NUCLEOTIDE SEQUENCE [LARGE SCALE GENOMIC DNA]</scope>
    <source>
        <strain evidence="3">DSM 29440</strain>
    </source>
</reference>
<proteinExistence type="predicted"/>
<feature type="transmembrane region" description="Helical" evidence="1">
    <location>
        <begin position="37"/>
        <end position="66"/>
    </location>
</feature>
<protein>
    <recommendedName>
        <fullName evidence="4">Polyketide cyclase / dehydrase and lipid transport</fullName>
    </recommendedName>
</protein>
<dbReference type="RefSeq" id="WP_074256031.1">
    <property type="nucleotide sequence ID" value="NZ_FSRL01000001.1"/>
</dbReference>
<evidence type="ECO:0000313" key="2">
    <source>
        <dbReference type="EMBL" id="SIN98645.1"/>
    </source>
</evidence>
<gene>
    <name evidence="2" type="ORF">SAMN05444002_1950</name>
</gene>
<evidence type="ECO:0000256" key="1">
    <source>
        <dbReference type="SAM" id="Phobius"/>
    </source>
</evidence>
<evidence type="ECO:0000313" key="3">
    <source>
        <dbReference type="Proteomes" id="UP000184932"/>
    </source>
</evidence>
<feature type="transmembrane region" description="Helical" evidence="1">
    <location>
        <begin position="138"/>
        <end position="160"/>
    </location>
</feature>
<accession>A0A1N6FTM5</accession>
<dbReference type="AlphaFoldDB" id="A0A1N6FTM5"/>
<name>A0A1N6FTM5_9RHOB</name>
<feature type="transmembrane region" description="Helical" evidence="1">
    <location>
        <begin position="78"/>
        <end position="106"/>
    </location>
</feature>
<sequence length="324" mass="35717">MSDASPASLAAQGRGTAGLRSRVAARLIRLRHSRGRLFYAVFLAWLTGLALNGPLDVVLGLLFLLADGFDVSFHLIRPTVVCLAFTAVLGLLYAAFWMVTTLFALALRSLTEWLATLVLLGATLKNYAPGVIEAVPHWAVLLTSTCWLLHVVLLRTGLAFRPLPGLTRHRRARFTLPLPPMQAWERLRAHPDRRHWDAGWASITEVTPGDDRCLKVEIRRRGASSTLWLRYSAEVPGERFTLQAAPTPEALDARPQDGETLHLAPHGARGTLVEVRSREAHSLFTLCNDPMEDRTTDHWAHAAAQISGLPDGTMAASLMRPANR</sequence>
<keyword evidence="3" id="KW-1185">Reference proteome</keyword>